<dbReference type="RefSeq" id="WP_087186562.1">
    <property type="nucleotide sequence ID" value="NZ_DBFZLK010000071.1"/>
</dbReference>
<evidence type="ECO:0000313" key="6">
    <source>
        <dbReference type="EMBL" id="OUN42551.1"/>
    </source>
</evidence>
<name>A0A1Y3U1B9_9ACTN</name>
<protein>
    <submittedName>
        <fullName evidence="6">DNA-binding response regulator</fullName>
    </submittedName>
</protein>
<dbReference type="Proteomes" id="UP000196560">
    <property type="component" value="Unassembled WGS sequence"/>
</dbReference>
<dbReference type="InterPro" id="IPR036388">
    <property type="entry name" value="WH-like_DNA-bd_sf"/>
</dbReference>
<dbReference type="PANTHER" id="PTHR48111:SF2">
    <property type="entry name" value="RESPONSE REGULATOR SAER"/>
    <property type="match status" value="1"/>
</dbReference>
<evidence type="ECO:0000259" key="5">
    <source>
        <dbReference type="PROSITE" id="PS51755"/>
    </source>
</evidence>
<feature type="modified residue" description="4-aspartylphosphate" evidence="2">
    <location>
        <position position="51"/>
    </location>
</feature>
<dbReference type="PROSITE" id="PS51755">
    <property type="entry name" value="OMPR_PHOB"/>
    <property type="match status" value="1"/>
</dbReference>
<evidence type="ECO:0000256" key="3">
    <source>
        <dbReference type="PROSITE-ProRule" id="PRU01091"/>
    </source>
</evidence>
<dbReference type="Pfam" id="PF00486">
    <property type="entry name" value="Trans_reg_C"/>
    <property type="match status" value="1"/>
</dbReference>
<dbReference type="InterPro" id="IPR001789">
    <property type="entry name" value="Sig_transdc_resp-reg_receiver"/>
</dbReference>
<dbReference type="GO" id="GO:0006355">
    <property type="term" value="P:regulation of DNA-templated transcription"/>
    <property type="evidence" value="ECO:0007669"/>
    <property type="project" value="InterPro"/>
</dbReference>
<comment type="caution">
    <text evidence="6">The sequence shown here is derived from an EMBL/GenBank/DDBJ whole genome shotgun (WGS) entry which is preliminary data.</text>
</comment>
<dbReference type="SMART" id="SM00862">
    <property type="entry name" value="Trans_reg_C"/>
    <property type="match status" value="1"/>
</dbReference>
<dbReference type="GO" id="GO:0000156">
    <property type="term" value="F:phosphorelay response regulator activity"/>
    <property type="evidence" value="ECO:0007669"/>
    <property type="project" value="TreeGrafter"/>
</dbReference>
<dbReference type="GO" id="GO:0000976">
    <property type="term" value="F:transcription cis-regulatory region binding"/>
    <property type="evidence" value="ECO:0007669"/>
    <property type="project" value="TreeGrafter"/>
</dbReference>
<dbReference type="eggNOG" id="COG0745">
    <property type="taxonomic scope" value="Bacteria"/>
</dbReference>
<dbReference type="InterPro" id="IPR001867">
    <property type="entry name" value="OmpR/PhoB-type_DNA-bd"/>
</dbReference>
<dbReference type="PANTHER" id="PTHR48111">
    <property type="entry name" value="REGULATOR OF RPOS"/>
    <property type="match status" value="1"/>
</dbReference>
<dbReference type="GO" id="GO:0005829">
    <property type="term" value="C:cytosol"/>
    <property type="evidence" value="ECO:0007669"/>
    <property type="project" value="TreeGrafter"/>
</dbReference>
<accession>A0A1Y3U1B9</accession>
<evidence type="ECO:0000256" key="1">
    <source>
        <dbReference type="ARBA" id="ARBA00023125"/>
    </source>
</evidence>
<feature type="domain" description="OmpR/PhoB-type" evidence="5">
    <location>
        <begin position="123"/>
        <end position="220"/>
    </location>
</feature>
<dbReference type="Gene3D" id="3.40.50.2300">
    <property type="match status" value="1"/>
</dbReference>
<reference evidence="7" key="1">
    <citation type="submission" date="2017-04" db="EMBL/GenBank/DDBJ databases">
        <title>Function of individual gut microbiota members based on whole genome sequencing of pure cultures obtained from chicken caecum.</title>
        <authorList>
            <person name="Medvecky M."/>
            <person name="Cejkova D."/>
            <person name="Polansky O."/>
            <person name="Karasova D."/>
            <person name="Kubasova T."/>
            <person name="Cizek A."/>
            <person name="Rychlik I."/>
        </authorList>
    </citation>
    <scope>NUCLEOTIDE SEQUENCE [LARGE SCALE GENOMIC DNA]</scope>
    <source>
        <strain evidence="7">An70</strain>
    </source>
</reference>
<dbReference type="Gene3D" id="1.10.10.10">
    <property type="entry name" value="Winged helix-like DNA-binding domain superfamily/Winged helix DNA-binding domain"/>
    <property type="match status" value="1"/>
</dbReference>
<feature type="domain" description="Response regulatory" evidence="4">
    <location>
        <begin position="3"/>
        <end position="115"/>
    </location>
</feature>
<dbReference type="InterPro" id="IPR039420">
    <property type="entry name" value="WalR-like"/>
</dbReference>
<dbReference type="AlphaFoldDB" id="A0A1Y3U1B9"/>
<dbReference type="GO" id="GO:0032993">
    <property type="term" value="C:protein-DNA complex"/>
    <property type="evidence" value="ECO:0007669"/>
    <property type="project" value="TreeGrafter"/>
</dbReference>
<sequence length="220" mass="24340">MARIIAIDDEQAILDVIERILKRDGHDVRCLADPARALELNLARADLILCDVMMPGIDGFELVRELRPRFDGPIVFLTAKVAEEDAVTGYGLGADDYVRKPFGAAELRAKVAAHVRRERREHTHAIAFGPVRLDLGARQVTVDGTPVALTPTEYEICEHLARHPGQVLSRAQICEALFGWEREVDDAAISMHVSRARKKLAAAGADPIATVWGMGYKWQL</sequence>
<keyword evidence="1 3" id="KW-0238">DNA-binding</keyword>
<dbReference type="InterPro" id="IPR011006">
    <property type="entry name" value="CheY-like_superfamily"/>
</dbReference>
<dbReference type="Gene3D" id="6.10.250.690">
    <property type="match status" value="1"/>
</dbReference>
<dbReference type="PROSITE" id="PS50110">
    <property type="entry name" value="RESPONSE_REGULATORY"/>
    <property type="match status" value="1"/>
</dbReference>
<feature type="DNA-binding region" description="OmpR/PhoB-type" evidence="3">
    <location>
        <begin position="123"/>
        <end position="220"/>
    </location>
</feature>
<proteinExistence type="predicted"/>
<keyword evidence="7" id="KW-1185">Reference proteome</keyword>
<dbReference type="CDD" id="cd00383">
    <property type="entry name" value="trans_reg_C"/>
    <property type="match status" value="1"/>
</dbReference>
<dbReference type="EMBL" id="NFHO01000007">
    <property type="protein sequence ID" value="OUN42551.1"/>
    <property type="molecule type" value="Genomic_DNA"/>
</dbReference>
<evidence type="ECO:0000313" key="7">
    <source>
        <dbReference type="Proteomes" id="UP000196560"/>
    </source>
</evidence>
<gene>
    <name evidence="6" type="ORF">B5G21_06880</name>
</gene>
<dbReference type="Pfam" id="PF00072">
    <property type="entry name" value="Response_reg"/>
    <property type="match status" value="1"/>
</dbReference>
<dbReference type="SUPFAM" id="SSF52172">
    <property type="entry name" value="CheY-like"/>
    <property type="match status" value="1"/>
</dbReference>
<keyword evidence="2" id="KW-0597">Phosphoprotein</keyword>
<evidence type="ECO:0000256" key="2">
    <source>
        <dbReference type="PROSITE-ProRule" id="PRU00169"/>
    </source>
</evidence>
<evidence type="ECO:0000259" key="4">
    <source>
        <dbReference type="PROSITE" id="PS50110"/>
    </source>
</evidence>
<dbReference type="SMART" id="SM00448">
    <property type="entry name" value="REC"/>
    <property type="match status" value="1"/>
</dbReference>
<organism evidence="6 7">
    <name type="scientific">Enorma massiliensis</name>
    <dbReference type="NCBI Taxonomy" id="1472761"/>
    <lineage>
        <taxon>Bacteria</taxon>
        <taxon>Bacillati</taxon>
        <taxon>Actinomycetota</taxon>
        <taxon>Coriobacteriia</taxon>
        <taxon>Coriobacteriales</taxon>
        <taxon>Coriobacteriaceae</taxon>
        <taxon>Enorma</taxon>
    </lineage>
</organism>
<dbReference type="STRING" id="1118060.GCA_000311845_00391"/>